<dbReference type="GO" id="GO:0003676">
    <property type="term" value="F:nucleic acid binding"/>
    <property type="evidence" value="ECO:0007669"/>
    <property type="project" value="InterPro"/>
</dbReference>
<comment type="similarity">
    <text evidence="1">Belongs to the MT-A70-like family.</text>
</comment>
<dbReference type="GO" id="GO:0008168">
    <property type="term" value="F:methyltransferase activity"/>
    <property type="evidence" value="ECO:0007669"/>
    <property type="project" value="InterPro"/>
</dbReference>
<keyword evidence="3" id="KW-1185">Reference proteome</keyword>
<protein>
    <recommendedName>
        <fullName evidence="4">MT-A70-domain-containing protein</fullName>
    </recommendedName>
</protein>
<dbReference type="InterPro" id="IPR029063">
    <property type="entry name" value="SAM-dependent_MTases_sf"/>
</dbReference>
<dbReference type="GO" id="GO:0032259">
    <property type="term" value="P:methylation"/>
    <property type="evidence" value="ECO:0007669"/>
    <property type="project" value="InterPro"/>
</dbReference>
<dbReference type="PANTHER" id="PTHR12829:SF4">
    <property type="entry name" value="N(6)-ADENINE-SPECIFIC METHYLTRANSFERASE METTL4"/>
    <property type="match status" value="1"/>
</dbReference>
<comment type="caution">
    <text evidence="2">The sequence shown here is derived from an EMBL/GenBank/DDBJ whole genome shotgun (WGS) entry which is preliminary data.</text>
</comment>
<proteinExistence type="inferred from homology"/>
<dbReference type="SUPFAM" id="SSF53335">
    <property type="entry name" value="S-adenosyl-L-methionine-dependent methyltransferases"/>
    <property type="match status" value="1"/>
</dbReference>
<dbReference type="EMBL" id="CAJPDQ010000001">
    <property type="protein sequence ID" value="CAF9903748.1"/>
    <property type="molecule type" value="Genomic_DNA"/>
</dbReference>
<evidence type="ECO:0000256" key="1">
    <source>
        <dbReference type="PROSITE-ProRule" id="PRU00489"/>
    </source>
</evidence>
<dbReference type="PROSITE" id="PS00092">
    <property type="entry name" value="N6_MTASE"/>
    <property type="match status" value="1"/>
</dbReference>
<gene>
    <name evidence="2" type="ORF">GOMPHAMPRED_000527</name>
</gene>
<dbReference type="PROSITE" id="PS51143">
    <property type="entry name" value="MT_A70"/>
    <property type="match status" value="1"/>
</dbReference>
<dbReference type="Gene3D" id="3.40.50.150">
    <property type="entry name" value="Vaccinia Virus protein VP39"/>
    <property type="match status" value="1"/>
</dbReference>
<sequence>MDGASCLGKQTDHLFCSEDGSLHIIDIPLSIALSQHLESNVQSLNKIASVSAPTEPYASTEPNSEKARANLLDRIDAETLERNERNAAFVCEGLHRIKELHSGPWLSARFLDPTITALNLPDSRNREDHTKQPRNSYRNDIAVTKARPQKILNLDHTIKDTAWMNSDLRRRIVYNPTNLATRVVAGEEHVHLNIPPCSAFYVGKIIPSSIGHFLESAKALYPEPSMTAAPGQFDIILMDPPWPNRSIARGRHYSVFDQRNHNQDTLAAINSMLPQMLAPNGVLAVWVTNKASTNQRVVQIFEENGIEMIEEWIWLKVTSNGEPVLPINGMYRQPWETCLVGRRNISSDDLGHEVKRKLIVACPELHSRKPWIGSMLAEVYGIQQPGELRKLEIFARCVTASWCAWGDEATKFNDNKWWQQSG</sequence>
<dbReference type="GO" id="GO:0005634">
    <property type="term" value="C:nucleus"/>
    <property type="evidence" value="ECO:0007669"/>
    <property type="project" value="TreeGrafter"/>
</dbReference>
<dbReference type="PANTHER" id="PTHR12829">
    <property type="entry name" value="N6-ADENOSINE-METHYLTRANSFERASE"/>
    <property type="match status" value="1"/>
</dbReference>
<accession>A0A8H3EFM6</accession>
<dbReference type="Pfam" id="PF05063">
    <property type="entry name" value="MT-A70"/>
    <property type="match status" value="1"/>
</dbReference>
<dbReference type="Proteomes" id="UP000664169">
    <property type="component" value="Unassembled WGS sequence"/>
</dbReference>
<dbReference type="AlphaFoldDB" id="A0A8H3EFM6"/>
<dbReference type="InterPro" id="IPR007757">
    <property type="entry name" value="MT-A70-like"/>
</dbReference>
<evidence type="ECO:0000313" key="3">
    <source>
        <dbReference type="Proteomes" id="UP000664169"/>
    </source>
</evidence>
<name>A0A8H3EFM6_9LECA</name>
<evidence type="ECO:0008006" key="4">
    <source>
        <dbReference type="Google" id="ProtNLM"/>
    </source>
</evidence>
<organism evidence="2 3">
    <name type="scientific">Gomphillus americanus</name>
    <dbReference type="NCBI Taxonomy" id="1940652"/>
    <lineage>
        <taxon>Eukaryota</taxon>
        <taxon>Fungi</taxon>
        <taxon>Dikarya</taxon>
        <taxon>Ascomycota</taxon>
        <taxon>Pezizomycotina</taxon>
        <taxon>Lecanoromycetes</taxon>
        <taxon>OSLEUM clade</taxon>
        <taxon>Ostropomycetidae</taxon>
        <taxon>Ostropales</taxon>
        <taxon>Graphidaceae</taxon>
        <taxon>Gomphilloideae</taxon>
        <taxon>Gomphillus</taxon>
    </lineage>
</organism>
<evidence type="ECO:0000313" key="2">
    <source>
        <dbReference type="EMBL" id="CAF9903748.1"/>
    </source>
</evidence>
<dbReference type="OrthoDB" id="61116at2759"/>
<reference evidence="2" key="1">
    <citation type="submission" date="2021-03" db="EMBL/GenBank/DDBJ databases">
        <authorList>
            <person name="Tagirdzhanova G."/>
        </authorList>
    </citation>
    <scope>NUCLEOTIDE SEQUENCE</scope>
</reference>
<dbReference type="InterPro" id="IPR002052">
    <property type="entry name" value="DNA_methylase_N6_adenine_CS"/>
</dbReference>